<dbReference type="Proteomes" id="UP001164250">
    <property type="component" value="Chromosome 2"/>
</dbReference>
<name>A0ACC1C309_9ROSI</name>
<organism evidence="1 2">
    <name type="scientific">Pistacia atlantica</name>
    <dbReference type="NCBI Taxonomy" id="434234"/>
    <lineage>
        <taxon>Eukaryota</taxon>
        <taxon>Viridiplantae</taxon>
        <taxon>Streptophyta</taxon>
        <taxon>Embryophyta</taxon>
        <taxon>Tracheophyta</taxon>
        <taxon>Spermatophyta</taxon>
        <taxon>Magnoliopsida</taxon>
        <taxon>eudicotyledons</taxon>
        <taxon>Gunneridae</taxon>
        <taxon>Pentapetalae</taxon>
        <taxon>rosids</taxon>
        <taxon>malvids</taxon>
        <taxon>Sapindales</taxon>
        <taxon>Anacardiaceae</taxon>
        <taxon>Pistacia</taxon>
    </lineage>
</organism>
<keyword evidence="2" id="KW-1185">Reference proteome</keyword>
<evidence type="ECO:0000313" key="2">
    <source>
        <dbReference type="Proteomes" id="UP001164250"/>
    </source>
</evidence>
<reference evidence="2" key="1">
    <citation type="journal article" date="2023" name="G3 (Bethesda)">
        <title>Genome assembly and association tests identify interacting loci associated with vigor, precocity, and sex in interspecific pistachio rootstocks.</title>
        <authorList>
            <person name="Palmer W."/>
            <person name="Jacygrad E."/>
            <person name="Sagayaradj S."/>
            <person name="Cavanaugh K."/>
            <person name="Han R."/>
            <person name="Bertier L."/>
            <person name="Beede B."/>
            <person name="Kafkas S."/>
            <person name="Golino D."/>
            <person name="Preece J."/>
            <person name="Michelmore R."/>
        </authorList>
    </citation>
    <scope>NUCLEOTIDE SEQUENCE [LARGE SCALE GENOMIC DNA]</scope>
</reference>
<evidence type="ECO:0000313" key="1">
    <source>
        <dbReference type="EMBL" id="KAJ0106333.1"/>
    </source>
</evidence>
<gene>
    <name evidence="1" type="ORF">Patl1_17662</name>
</gene>
<protein>
    <submittedName>
        <fullName evidence="1">Uncharacterized protein</fullName>
    </submittedName>
</protein>
<accession>A0ACC1C309</accession>
<dbReference type="EMBL" id="CM047898">
    <property type="protein sequence ID" value="KAJ0106333.1"/>
    <property type="molecule type" value="Genomic_DNA"/>
</dbReference>
<proteinExistence type="predicted"/>
<comment type="caution">
    <text evidence="1">The sequence shown here is derived from an EMBL/GenBank/DDBJ whole genome shotgun (WGS) entry which is preliminary data.</text>
</comment>
<sequence length="125" mass="15120">MVFHPSSKDYVASVPALRGKCIQRRANVFCRVVRYGYTYVRCYLRVLMVKLKDFIEKIIFYLMEIWLLAPEDNENETQDEDVAPQKMMGMKFRRRSVTRNPQRERWKQWTRHGMLVLFTCFVRMG</sequence>